<comment type="caution">
    <text evidence="2">The sequence shown here is derived from an EMBL/GenBank/DDBJ whole genome shotgun (WGS) entry which is preliminary data.</text>
</comment>
<protein>
    <submittedName>
        <fullName evidence="2">Uncharacterized protein</fullName>
    </submittedName>
</protein>
<dbReference type="EMBL" id="LXQA010003500">
    <property type="protein sequence ID" value="MCH82308.1"/>
    <property type="molecule type" value="Genomic_DNA"/>
</dbReference>
<proteinExistence type="predicted"/>
<dbReference type="Proteomes" id="UP000265520">
    <property type="component" value="Unassembled WGS sequence"/>
</dbReference>
<keyword evidence="1" id="KW-0812">Transmembrane</keyword>
<evidence type="ECO:0000256" key="1">
    <source>
        <dbReference type="SAM" id="Phobius"/>
    </source>
</evidence>
<dbReference type="AlphaFoldDB" id="A0A392M6D7"/>
<evidence type="ECO:0000313" key="2">
    <source>
        <dbReference type="EMBL" id="MCH82308.1"/>
    </source>
</evidence>
<keyword evidence="1" id="KW-0472">Membrane</keyword>
<feature type="transmembrane region" description="Helical" evidence="1">
    <location>
        <begin position="25"/>
        <end position="45"/>
    </location>
</feature>
<gene>
    <name evidence="2" type="ORF">A2U01_0003110</name>
</gene>
<evidence type="ECO:0000313" key="3">
    <source>
        <dbReference type="Proteomes" id="UP000265520"/>
    </source>
</evidence>
<name>A0A392M6D7_9FABA</name>
<feature type="non-terminal residue" evidence="2">
    <location>
        <position position="1"/>
    </location>
</feature>
<accession>A0A392M6D7</accession>
<reference evidence="2 3" key="1">
    <citation type="journal article" date="2018" name="Front. Plant Sci.">
        <title>Red Clover (Trifolium pratense) and Zigzag Clover (T. medium) - A Picture of Genomic Similarities and Differences.</title>
        <authorList>
            <person name="Dluhosova J."/>
            <person name="Istvanek J."/>
            <person name="Nedelnik J."/>
            <person name="Repkova J."/>
        </authorList>
    </citation>
    <scope>NUCLEOTIDE SEQUENCE [LARGE SCALE GENOMIC DNA]</scope>
    <source>
        <strain evidence="3">cv. 10/8</strain>
        <tissue evidence="2">Leaf</tissue>
    </source>
</reference>
<organism evidence="2 3">
    <name type="scientific">Trifolium medium</name>
    <dbReference type="NCBI Taxonomy" id="97028"/>
    <lineage>
        <taxon>Eukaryota</taxon>
        <taxon>Viridiplantae</taxon>
        <taxon>Streptophyta</taxon>
        <taxon>Embryophyta</taxon>
        <taxon>Tracheophyta</taxon>
        <taxon>Spermatophyta</taxon>
        <taxon>Magnoliopsida</taxon>
        <taxon>eudicotyledons</taxon>
        <taxon>Gunneridae</taxon>
        <taxon>Pentapetalae</taxon>
        <taxon>rosids</taxon>
        <taxon>fabids</taxon>
        <taxon>Fabales</taxon>
        <taxon>Fabaceae</taxon>
        <taxon>Papilionoideae</taxon>
        <taxon>50 kb inversion clade</taxon>
        <taxon>NPAAA clade</taxon>
        <taxon>Hologalegina</taxon>
        <taxon>IRL clade</taxon>
        <taxon>Trifolieae</taxon>
        <taxon>Trifolium</taxon>
    </lineage>
</organism>
<keyword evidence="1" id="KW-1133">Transmembrane helix</keyword>
<sequence length="63" mass="7083">VEFSGLFIINGLVANLMIYMINHHLFWGTAIWWLFCLGIAASKVLNKPTHTVKLAPQNTAPFL</sequence>
<keyword evidence="3" id="KW-1185">Reference proteome</keyword>